<dbReference type="Proteomes" id="UP001497623">
    <property type="component" value="Unassembled WGS sequence"/>
</dbReference>
<feature type="compositionally biased region" description="Basic and acidic residues" evidence="3">
    <location>
        <begin position="367"/>
        <end position="376"/>
    </location>
</feature>
<evidence type="ECO:0000256" key="4">
    <source>
        <dbReference type="SAM" id="SignalP"/>
    </source>
</evidence>
<dbReference type="PROSITE" id="PS00233">
    <property type="entry name" value="CHIT_BIND_RR_1"/>
    <property type="match status" value="1"/>
</dbReference>
<dbReference type="AlphaFoldDB" id="A0AAV2SQ15"/>
<evidence type="ECO:0000256" key="3">
    <source>
        <dbReference type="SAM" id="MobiDB-lite"/>
    </source>
</evidence>
<dbReference type="GO" id="GO:0005615">
    <property type="term" value="C:extracellular space"/>
    <property type="evidence" value="ECO:0007669"/>
    <property type="project" value="TreeGrafter"/>
</dbReference>
<evidence type="ECO:0000313" key="6">
    <source>
        <dbReference type="Proteomes" id="UP001497623"/>
    </source>
</evidence>
<feature type="region of interest" description="Disordered" evidence="3">
    <location>
        <begin position="341"/>
        <end position="378"/>
    </location>
</feature>
<name>A0AAV2SQ15_MEGNR</name>
<evidence type="ECO:0000256" key="1">
    <source>
        <dbReference type="ARBA" id="ARBA00022460"/>
    </source>
</evidence>
<dbReference type="Pfam" id="PF00379">
    <property type="entry name" value="Chitin_bind_4"/>
    <property type="match status" value="1"/>
</dbReference>
<keyword evidence="1 2" id="KW-0193">Cuticle</keyword>
<dbReference type="EMBL" id="CAXKWB010115260">
    <property type="protein sequence ID" value="CAL4235580.1"/>
    <property type="molecule type" value="Genomic_DNA"/>
</dbReference>
<feature type="signal peptide" evidence="4">
    <location>
        <begin position="1"/>
        <end position="16"/>
    </location>
</feature>
<dbReference type="PANTHER" id="PTHR12236">
    <property type="entry name" value="STRUCTURAL CONTITUENT OF CUTICLE"/>
    <property type="match status" value="1"/>
</dbReference>
<organism evidence="5 6">
    <name type="scientific">Meganyctiphanes norvegica</name>
    <name type="common">Northern krill</name>
    <name type="synonym">Thysanopoda norvegica</name>
    <dbReference type="NCBI Taxonomy" id="48144"/>
    <lineage>
        <taxon>Eukaryota</taxon>
        <taxon>Metazoa</taxon>
        <taxon>Ecdysozoa</taxon>
        <taxon>Arthropoda</taxon>
        <taxon>Crustacea</taxon>
        <taxon>Multicrustacea</taxon>
        <taxon>Malacostraca</taxon>
        <taxon>Eumalacostraca</taxon>
        <taxon>Eucarida</taxon>
        <taxon>Euphausiacea</taxon>
        <taxon>Euphausiidae</taxon>
        <taxon>Meganyctiphanes</taxon>
    </lineage>
</organism>
<gene>
    <name evidence="5" type="ORF">MNOR_LOCUS40082</name>
</gene>
<keyword evidence="6" id="KW-1185">Reference proteome</keyword>
<comment type="caution">
    <text evidence="5">The sequence shown here is derived from an EMBL/GenBank/DDBJ whole genome shotgun (WGS) entry which is preliminary data.</text>
</comment>
<dbReference type="InterPro" id="IPR051217">
    <property type="entry name" value="Insect_Cuticle_Struc_Prot"/>
</dbReference>
<feature type="region of interest" description="Disordered" evidence="3">
    <location>
        <begin position="294"/>
        <end position="313"/>
    </location>
</feature>
<reference evidence="5 6" key="1">
    <citation type="submission" date="2024-05" db="EMBL/GenBank/DDBJ databases">
        <authorList>
            <person name="Wallberg A."/>
        </authorList>
    </citation>
    <scope>NUCLEOTIDE SEQUENCE [LARGE SCALE GENOMIC DNA]</scope>
</reference>
<dbReference type="PANTHER" id="PTHR12236:SF79">
    <property type="entry name" value="CUTICULAR PROTEIN 50CB-RELATED"/>
    <property type="match status" value="1"/>
</dbReference>
<feature type="chain" id="PRO_5043729980" description="Cuticle protein" evidence="4">
    <location>
        <begin position="17"/>
        <end position="394"/>
    </location>
</feature>
<dbReference type="PROSITE" id="PS51155">
    <property type="entry name" value="CHIT_BIND_RR_2"/>
    <property type="match status" value="1"/>
</dbReference>
<sequence length="394" mass="44044">MLAVCILFTGAFGRYALPTPYPHKAVNYGFQYGVKDRYSGTDYARQEEASVDPYTGNNVMGRYHVLLPDGRLQLVTYKADENGYRAEVTYEGEAHHDLPNPYSSAHIHQHHPKSAPTPPAVYKPVPVPHLPKPYGAVLFHHKPVPTSPSAYKPVHVSHPLKPYALPTPPPYGSVFKYSNPLPYAPSFPHHLPAHHIHPLPLHPVHHLPLPYAPHHLHGLPLPLEGVHARLPANTYHLRPHPLATTEAPAVAVDLELEEVTREPKAILSIPEAIVEIDQIENRIEDILEQSVEEVDPTENEIEDQSVEEVDPTENEMEEMLIIPETELMQVLEEVDQKENEIEEDLNVPENEKEQPVEEVDPTVVAEESEHPSEKVASEVVTEAVEISTDASTVT</sequence>
<proteinExistence type="predicted"/>
<evidence type="ECO:0008006" key="7">
    <source>
        <dbReference type="Google" id="ProtNLM"/>
    </source>
</evidence>
<keyword evidence="4" id="KW-0732">Signal</keyword>
<accession>A0AAV2SQ15</accession>
<dbReference type="GO" id="GO:0042302">
    <property type="term" value="F:structural constituent of cuticle"/>
    <property type="evidence" value="ECO:0007669"/>
    <property type="project" value="UniProtKB-UniRule"/>
</dbReference>
<dbReference type="InterPro" id="IPR000618">
    <property type="entry name" value="Insect_cuticle"/>
</dbReference>
<dbReference type="InterPro" id="IPR031311">
    <property type="entry name" value="CHIT_BIND_RR_consensus"/>
</dbReference>
<evidence type="ECO:0000313" key="5">
    <source>
        <dbReference type="EMBL" id="CAL4235580.1"/>
    </source>
</evidence>
<protein>
    <recommendedName>
        <fullName evidence="7">Cuticle protein</fullName>
    </recommendedName>
</protein>
<dbReference type="GO" id="GO:0031012">
    <property type="term" value="C:extracellular matrix"/>
    <property type="evidence" value="ECO:0007669"/>
    <property type="project" value="TreeGrafter"/>
</dbReference>
<evidence type="ECO:0000256" key="2">
    <source>
        <dbReference type="PROSITE-ProRule" id="PRU00497"/>
    </source>
</evidence>